<evidence type="ECO:0000259" key="1">
    <source>
        <dbReference type="Pfam" id="PF00501"/>
    </source>
</evidence>
<evidence type="ECO:0000313" key="3">
    <source>
        <dbReference type="EMBL" id="MFD0790413.1"/>
    </source>
</evidence>
<dbReference type="Proteomes" id="UP001597055">
    <property type="component" value="Unassembled WGS sequence"/>
</dbReference>
<dbReference type="PANTHER" id="PTHR43767:SF1">
    <property type="entry name" value="NONRIBOSOMAL PEPTIDE SYNTHASE PES1 (EUROFUNG)-RELATED"/>
    <property type="match status" value="1"/>
</dbReference>
<feature type="domain" description="AMP-binding enzyme C-terminal" evidence="2">
    <location>
        <begin position="467"/>
        <end position="542"/>
    </location>
</feature>
<dbReference type="InterPro" id="IPR045851">
    <property type="entry name" value="AMP-bd_C_sf"/>
</dbReference>
<comment type="caution">
    <text evidence="3">The sequence shown here is derived from an EMBL/GenBank/DDBJ whole genome shotgun (WGS) entry which is preliminary data.</text>
</comment>
<dbReference type="Gene3D" id="3.40.50.12780">
    <property type="entry name" value="N-terminal domain of ligase-like"/>
    <property type="match status" value="1"/>
</dbReference>
<evidence type="ECO:0000259" key="2">
    <source>
        <dbReference type="Pfam" id="PF13193"/>
    </source>
</evidence>
<dbReference type="InterPro" id="IPR020845">
    <property type="entry name" value="AMP-binding_CS"/>
</dbReference>
<dbReference type="PROSITE" id="PS00455">
    <property type="entry name" value="AMP_BINDING"/>
    <property type="match status" value="1"/>
</dbReference>
<dbReference type="InterPro" id="IPR042099">
    <property type="entry name" value="ANL_N_sf"/>
</dbReference>
<organism evidence="3 4">
    <name type="scientific">Microbacterium insulae</name>
    <dbReference type="NCBI Taxonomy" id="483014"/>
    <lineage>
        <taxon>Bacteria</taxon>
        <taxon>Bacillati</taxon>
        <taxon>Actinomycetota</taxon>
        <taxon>Actinomycetes</taxon>
        <taxon>Micrococcales</taxon>
        <taxon>Microbacteriaceae</taxon>
        <taxon>Microbacterium</taxon>
    </lineage>
</organism>
<dbReference type="SUPFAM" id="SSF56801">
    <property type="entry name" value="Acetyl-CoA synthetase-like"/>
    <property type="match status" value="1"/>
</dbReference>
<gene>
    <name evidence="3" type="ORF">ACFQ0P_08385</name>
</gene>
<dbReference type="EMBL" id="JBHTII010000001">
    <property type="protein sequence ID" value="MFD0790413.1"/>
    <property type="molecule type" value="Genomic_DNA"/>
</dbReference>
<dbReference type="RefSeq" id="WP_204978227.1">
    <property type="nucleotide sequence ID" value="NZ_JBHTII010000001.1"/>
</dbReference>
<dbReference type="InterPro" id="IPR050237">
    <property type="entry name" value="ATP-dep_AMP-bd_enzyme"/>
</dbReference>
<dbReference type="PANTHER" id="PTHR43767">
    <property type="entry name" value="LONG-CHAIN-FATTY-ACID--COA LIGASE"/>
    <property type="match status" value="1"/>
</dbReference>
<sequence>MSTVFEARPWDRIWGDTTGFHDAGEAPSVLAPFLARCRTHPDRMALAYFDRAWTHAELDAESDALAAAFADAGLGPGDAIGLYLQNIPEFLVATIAAWKIGAAIVPINPMYRERELGHIVEDSQLAALVALDSLLPTVDAVRERSAIRLVIATSGLRALGRTDDLPAPLADVEPLAVEGAELYDDVIARFAGHPPPAVDPSPSDTAYIAYTSGTTGAPKGAVLTHGNVLFSAQTFRSMRQLDEDDVIFAMAPLFHVTGLICSVALTLLVGAPLVLGYRFDVPTILDLIDRYKVTFTVGATTVFLSFLDSPRFGEVDISSLTKIICGGAPIPPSVVERYESATGVYLHNGYGMTETTSPTFGTPLGHRSPVSSAGSLALGIPVPDTEAMLLGDDDQPVGVGETGELVVRGPHVMAGYWNNPEETARQLTDGWLRTGDMATMDAEGWFYLVDRKKDQINASGFKVWPQEVEEVLYEHPSVREAGVVGVPDEYRGETVKAFVSLRPGRTATAEELMAHCREHLAAFKVPRVIEFLDDLPKTVTGKITRMSLRELDRDG</sequence>
<dbReference type="InterPro" id="IPR000873">
    <property type="entry name" value="AMP-dep_synth/lig_dom"/>
</dbReference>
<dbReference type="Pfam" id="PF13193">
    <property type="entry name" value="AMP-binding_C"/>
    <property type="match status" value="1"/>
</dbReference>
<protein>
    <submittedName>
        <fullName evidence="3">AMP-binding protein</fullName>
    </submittedName>
</protein>
<dbReference type="Pfam" id="PF00501">
    <property type="entry name" value="AMP-binding"/>
    <property type="match status" value="1"/>
</dbReference>
<proteinExistence type="predicted"/>
<name>A0ABW3AHE5_9MICO</name>
<keyword evidence="4" id="KW-1185">Reference proteome</keyword>
<dbReference type="Gene3D" id="3.30.300.30">
    <property type="match status" value="1"/>
</dbReference>
<accession>A0ABW3AHE5</accession>
<feature type="domain" description="AMP-dependent synthetase/ligase" evidence="1">
    <location>
        <begin position="35"/>
        <end position="417"/>
    </location>
</feature>
<dbReference type="InterPro" id="IPR025110">
    <property type="entry name" value="AMP-bd_C"/>
</dbReference>
<reference evidence="4" key="1">
    <citation type="journal article" date="2019" name="Int. J. Syst. Evol. Microbiol.">
        <title>The Global Catalogue of Microorganisms (GCM) 10K type strain sequencing project: providing services to taxonomists for standard genome sequencing and annotation.</title>
        <authorList>
            <consortium name="The Broad Institute Genomics Platform"/>
            <consortium name="The Broad Institute Genome Sequencing Center for Infectious Disease"/>
            <person name="Wu L."/>
            <person name="Ma J."/>
        </authorList>
    </citation>
    <scope>NUCLEOTIDE SEQUENCE [LARGE SCALE GENOMIC DNA]</scope>
    <source>
        <strain evidence="4">CCUG 54523</strain>
    </source>
</reference>
<evidence type="ECO:0000313" key="4">
    <source>
        <dbReference type="Proteomes" id="UP001597055"/>
    </source>
</evidence>